<gene>
    <name evidence="1" type="ORF">PHMEG_00015009</name>
</gene>
<reference evidence="2" key="1">
    <citation type="submission" date="2017-03" db="EMBL/GenBank/DDBJ databases">
        <title>Phytopthora megakarya and P. palmivora, two closely related causual agents of cacao black pod achieved similar genome size and gene model numbers by different mechanisms.</title>
        <authorList>
            <person name="Ali S."/>
            <person name="Shao J."/>
            <person name="Larry D.J."/>
            <person name="Kronmiller B."/>
            <person name="Shen D."/>
            <person name="Strem M.D."/>
            <person name="Melnick R.L."/>
            <person name="Guiltinan M.J."/>
            <person name="Tyler B.M."/>
            <person name="Meinhardt L.W."/>
            <person name="Bailey B.A."/>
        </authorList>
    </citation>
    <scope>NUCLEOTIDE SEQUENCE [LARGE SCALE GENOMIC DNA]</scope>
    <source>
        <strain evidence="2">zdho120</strain>
    </source>
</reference>
<organism evidence="1 2">
    <name type="scientific">Phytophthora megakarya</name>
    <dbReference type="NCBI Taxonomy" id="4795"/>
    <lineage>
        <taxon>Eukaryota</taxon>
        <taxon>Sar</taxon>
        <taxon>Stramenopiles</taxon>
        <taxon>Oomycota</taxon>
        <taxon>Peronosporomycetes</taxon>
        <taxon>Peronosporales</taxon>
        <taxon>Peronosporaceae</taxon>
        <taxon>Phytophthora</taxon>
    </lineage>
</organism>
<proteinExistence type="predicted"/>
<dbReference type="AlphaFoldDB" id="A0A225W3X5"/>
<sequence>MPDELGAHLTVKIGHPYTNSRTSYGGPIVFPFMPRDGYEVLRAKINNKLAALTDVTWESDAPILVKPCANTSQANFVALPKLQREFSDRIDRLCMQASRGRNGQVDLQFGFFIYVQRIKSGTGIHRATEARAQASAAAICEECVRVW</sequence>
<dbReference type="Proteomes" id="UP000198211">
    <property type="component" value="Unassembled WGS sequence"/>
</dbReference>
<name>A0A225W3X5_9STRA</name>
<dbReference type="OrthoDB" id="124785at2759"/>
<dbReference type="EMBL" id="NBNE01001996">
    <property type="protein sequence ID" value="OWZ11909.1"/>
    <property type="molecule type" value="Genomic_DNA"/>
</dbReference>
<accession>A0A225W3X5</accession>
<comment type="caution">
    <text evidence="1">The sequence shown here is derived from an EMBL/GenBank/DDBJ whole genome shotgun (WGS) entry which is preliminary data.</text>
</comment>
<keyword evidence="2" id="KW-1185">Reference proteome</keyword>
<evidence type="ECO:0000313" key="1">
    <source>
        <dbReference type="EMBL" id="OWZ11909.1"/>
    </source>
</evidence>
<evidence type="ECO:0000313" key="2">
    <source>
        <dbReference type="Proteomes" id="UP000198211"/>
    </source>
</evidence>
<protein>
    <submittedName>
        <fullName evidence="1">Uncharacterized protein</fullName>
    </submittedName>
</protein>